<feature type="compositionally biased region" description="Basic and acidic residues" evidence="5">
    <location>
        <begin position="273"/>
        <end position="282"/>
    </location>
</feature>
<feature type="region of interest" description="Disordered" evidence="5">
    <location>
        <begin position="203"/>
        <end position="288"/>
    </location>
</feature>
<dbReference type="GeneID" id="111131843"/>
<dbReference type="CDD" id="cd06071">
    <property type="entry name" value="Beach"/>
    <property type="match status" value="1"/>
</dbReference>
<evidence type="ECO:0000256" key="1">
    <source>
        <dbReference type="ARBA" id="ARBA00022574"/>
    </source>
</evidence>
<reference evidence="9" key="1">
    <citation type="submission" date="2025-08" db="UniProtKB">
        <authorList>
            <consortium name="RefSeq"/>
        </authorList>
    </citation>
    <scope>IDENTIFICATION</scope>
    <source>
        <tissue evidence="9">Whole sample</tissue>
    </source>
</reference>
<feature type="compositionally biased region" description="Polar residues" evidence="5">
    <location>
        <begin position="2041"/>
        <end position="2063"/>
    </location>
</feature>
<keyword evidence="2" id="KW-0677">Repeat</keyword>
<evidence type="ECO:0000256" key="3">
    <source>
        <dbReference type="PROSITE-ProRule" id="PRU00221"/>
    </source>
</evidence>
<dbReference type="InterPro" id="IPR000409">
    <property type="entry name" value="BEACH_dom"/>
</dbReference>
<feature type="region of interest" description="Disordered" evidence="5">
    <location>
        <begin position="2038"/>
        <end position="2063"/>
    </location>
</feature>
<feature type="compositionally biased region" description="Polar residues" evidence="5">
    <location>
        <begin position="2114"/>
        <end position="2129"/>
    </location>
</feature>
<evidence type="ECO:0000313" key="8">
    <source>
        <dbReference type="Proteomes" id="UP000694844"/>
    </source>
</evidence>
<feature type="compositionally biased region" description="Low complexity" evidence="5">
    <location>
        <begin position="1296"/>
        <end position="1311"/>
    </location>
</feature>
<dbReference type="FunFam" id="1.10.1540.10:FF:000001">
    <property type="entry name" value="neurobeachin isoform X1"/>
    <property type="match status" value="1"/>
</dbReference>
<dbReference type="Proteomes" id="UP000694844">
    <property type="component" value="Chromosome 4"/>
</dbReference>
<name>A0A8B8E517_CRAVI</name>
<dbReference type="PROSITE" id="PS50294">
    <property type="entry name" value="WD_REPEATS_REGION"/>
    <property type="match status" value="1"/>
</dbReference>
<dbReference type="PANTHER" id="PTHR13743">
    <property type="entry name" value="BEIGE/BEACH-RELATED"/>
    <property type="match status" value="1"/>
</dbReference>
<evidence type="ECO:0000259" key="6">
    <source>
        <dbReference type="PROSITE" id="PS50197"/>
    </source>
</evidence>
<keyword evidence="4" id="KW-0175">Coiled coil</keyword>
<dbReference type="PANTHER" id="PTHR13743:SF86">
    <property type="entry name" value="LYSOSOMAL-TRAFFICKING REGULATOR"/>
    <property type="match status" value="1"/>
</dbReference>
<dbReference type="InterPro" id="IPR046851">
    <property type="entry name" value="NBCH_WD40"/>
</dbReference>
<dbReference type="PROSITE" id="PS50197">
    <property type="entry name" value="BEACH"/>
    <property type="match status" value="1"/>
</dbReference>
<dbReference type="SMART" id="SM00320">
    <property type="entry name" value="WD40"/>
    <property type="match status" value="4"/>
</dbReference>
<dbReference type="PROSITE" id="PS51783">
    <property type="entry name" value="PH_BEACH"/>
    <property type="match status" value="1"/>
</dbReference>
<feature type="repeat" description="WD" evidence="3">
    <location>
        <begin position="3552"/>
        <end position="3593"/>
    </location>
</feature>
<dbReference type="Gene3D" id="1.10.1540.10">
    <property type="entry name" value="BEACH domain"/>
    <property type="match status" value="1"/>
</dbReference>
<dbReference type="InterPro" id="IPR023362">
    <property type="entry name" value="PH-BEACH_dom"/>
</dbReference>
<accession>A0A8B8E517</accession>
<feature type="domain" description="BEACH-type PH" evidence="7">
    <location>
        <begin position="2947"/>
        <end position="3054"/>
    </location>
</feature>
<dbReference type="InterPro" id="IPR015943">
    <property type="entry name" value="WD40/YVTN_repeat-like_dom_sf"/>
</dbReference>
<dbReference type="RefSeq" id="XP_022335280.1">
    <property type="nucleotide sequence ID" value="XM_022479572.1"/>
</dbReference>
<feature type="region of interest" description="Disordered" evidence="5">
    <location>
        <begin position="2078"/>
        <end position="2129"/>
    </location>
</feature>
<dbReference type="SMART" id="SM01026">
    <property type="entry name" value="Beach"/>
    <property type="match status" value="1"/>
</dbReference>
<feature type="region of interest" description="Disordered" evidence="5">
    <location>
        <begin position="1973"/>
        <end position="1993"/>
    </location>
</feature>
<feature type="compositionally biased region" description="Basic and acidic residues" evidence="5">
    <location>
        <begin position="2090"/>
        <end position="2109"/>
    </location>
</feature>
<dbReference type="InterPro" id="IPR036372">
    <property type="entry name" value="BEACH_dom_sf"/>
</dbReference>
<gene>
    <name evidence="9" type="primary">LOC111131843</name>
</gene>
<dbReference type="KEGG" id="cvn:111131843"/>
<evidence type="ECO:0000259" key="7">
    <source>
        <dbReference type="PROSITE" id="PS51783"/>
    </source>
</evidence>
<dbReference type="FunFam" id="2.130.10.10:FF:000292">
    <property type="entry name" value="Lysosomal trafficking regulator"/>
    <property type="match status" value="1"/>
</dbReference>
<keyword evidence="8" id="KW-1185">Reference proteome</keyword>
<dbReference type="SUPFAM" id="SSF50729">
    <property type="entry name" value="PH domain-like"/>
    <property type="match status" value="1"/>
</dbReference>
<dbReference type="PROSITE" id="PS00678">
    <property type="entry name" value="WD_REPEATS_1"/>
    <property type="match status" value="1"/>
</dbReference>
<evidence type="ECO:0000256" key="2">
    <source>
        <dbReference type="ARBA" id="ARBA00022737"/>
    </source>
</evidence>
<dbReference type="OrthoDB" id="26681at2759"/>
<feature type="compositionally biased region" description="Basic residues" evidence="5">
    <location>
        <begin position="252"/>
        <end position="265"/>
    </location>
</feature>
<feature type="domain" description="BEACH" evidence="6">
    <location>
        <begin position="3059"/>
        <end position="3361"/>
    </location>
</feature>
<evidence type="ECO:0000256" key="5">
    <source>
        <dbReference type="SAM" id="MobiDB-lite"/>
    </source>
</evidence>
<dbReference type="Gene3D" id="2.30.29.30">
    <property type="entry name" value="Pleckstrin-homology domain (PH domain)/Phosphotyrosine-binding domain (PTB)"/>
    <property type="match status" value="1"/>
</dbReference>
<dbReference type="InterPro" id="IPR036322">
    <property type="entry name" value="WD40_repeat_dom_sf"/>
</dbReference>
<protein>
    <submittedName>
        <fullName evidence="9">Lysosomal-trafficking regulator-like isoform X1</fullName>
    </submittedName>
</protein>
<feature type="coiled-coil region" evidence="4">
    <location>
        <begin position="402"/>
        <end position="433"/>
    </location>
</feature>
<feature type="region of interest" description="Disordered" evidence="5">
    <location>
        <begin position="1119"/>
        <end position="1148"/>
    </location>
</feature>
<dbReference type="PROSITE" id="PS50082">
    <property type="entry name" value="WD_REPEATS_2"/>
    <property type="match status" value="1"/>
</dbReference>
<dbReference type="Gene3D" id="2.130.10.10">
    <property type="entry name" value="YVTN repeat-like/Quinoprotein amine dehydrogenase"/>
    <property type="match status" value="1"/>
</dbReference>
<feature type="region of interest" description="Disordered" evidence="5">
    <location>
        <begin position="1296"/>
        <end position="1324"/>
    </location>
</feature>
<evidence type="ECO:0000256" key="4">
    <source>
        <dbReference type="SAM" id="Coils"/>
    </source>
</evidence>
<dbReference type="InterPro" id="IPR019775">
    <property type="entry name" value="WD40_repeat_CS"/>
</dbReference>
<feature type="compositionally biased region" description="Polar residues" evidence="5">
    <location>
        <begin position="1973"/>
        <end position="1983"/>
    </location>
</feature>
<sequence>MEDAQSDMKEEESLGVLKQSEDLLQSAGVLRSESERVLSVQDAWAIYRQIRFQEQTEEIQLMQNLSLNAFLYLFFKESEKNCPVQGVSDMRSVANHLCQEFMSDIIGVTDSSEDDDVTPLQNYLLRERGWLLLYTIHKNGTQGLTVGKDFSNLLVSLLPWCLKFPVDNHELQADEQEPLSPVTTCFLHLEHSTKWQRCTSQRNKVLPHTDKHTHKLQNSSAPRKFRKVQESAKQLQDNSDSDDHDSLSEPIRRHRSGKRLARHRSISQSLAREPLERSQSSKEEDEEEMTTLLSKYNAGNKAISPYKLCLLIVDVLTDICLLDTDQVNHSKTLSPVLLPHILHTLTNMYPSPNGGNEDLLAFYWLKKQQIYFQRKILRTILVMVSTVATQPNGINIIVGHKVVSLLLDVARQIQQLQNLKEELSYARQRTSDDLCQMTDDFVLFTELILGLMMMMDVTFQCLPFNLVHVKSAIQLVEEFDEGHGFTMLENVIQTLDSNTVKSTSIQIKLHIQITEPVKIIASFLSTLKSLKLNYIHTMKCTKRKHKSCQFQQYFNHHHNILGLPQLSMAEEKMEGMPESSLNNTTCLVAIWCTFLLDLISKVNNQSLLIEILRTVEHTGNCCCISLETIFEPIKENLKKFSTGIQNFALEVFNRVLLEHFSDKENNGNMKEQSGFQCSTCREAQLASKETVEKLEMSDKSVAFGMDSGFSSHDFPEKKSGPIPVPNSISNVMQGFRNLLFSSDGTVAEVTAKNLGTLAELGSPSLKEELFFNVYIHAFESFLVNMNKRASEGSSESPQNERVQAKFSSKVKVHCLLAVPNLLKVETVMRAFLTKRGVGQICRMLDDSVLRAPVLKVFEALVILDEVKEREFENSLETVEESKSRAGMVISAFIEGLAKKTDMSLSQYLSSELKYDKDMCKFNSDHKYIQNLTLMLDMWEACAKLSLNSEHFVMHLLESQCLPIAGNLLLKVLKQLKSSSSCDVPRQDRQGEEQCKDSSEDSGQELEHLVSMTMNMPSVCFLKLALLQCLLTVCNVCYKHHGRLNEIKMWGRIKESFHECAALPACRLNTLFNIMLNSAMPKKVTVFDSNQQSSIPQDFIKEDSIEDDEIRQLLNMSSEEDGDSGRVVEKGYDGDTETSHDDWRSKGGSDPVARREYFSPLFRLIVELLIECQKYQAGRNILPQVLLKLLQTLKGNTPAIMVVCEEGLLYEILNGFWTQLTAKDDQGNVRTYLLSFIQCLAQHRLTSLELQKILQLFQYSYISRDFLLSCLLSIVEQSSIQPFYSVKFPVKSCPKKTPSPSSLSSGSTKISPDIPPSKSKATEKGSAVIPLLRSISSLVSMMPTPDVKPQQEPEKSQKTFQQEVWNVMALEIPLGIGVTWPPYQTGLTFALWLKICEEEGMTLKPTTVLSTANHVYASSSEDLSKKGLLHGKSCKPLVTSECIHVMSVGTREKLLEVWICCKTGKLLFRLTSETNEDGLVLDEATSRDSVHPGKWHHVMFSYVETLENNEEEESKLVGKITLTMDGWQRQEFRLDQPDPSAKVETIEGSSSLCVGHVYEELREMTNFLPWQLGSLSMFRGVDLSEEECLYLYALGPSCRTLSKCDGPETPMSYSTFITKQLIQHSNISHDALVGLRLVDRDQLRMKIILHYSGKAPGQVMLYESALRSEIPALMAGNLGIPHPQSLLLSQEPIPSNVVTHGKVSTKLCYGLEKAVKEIGGLETIMYLVAKIVEENKHDNHEKDREEEGLQSKALQLLFSVVNFSPDLANDYTTAYGNKLLSKVLTSSRGIVGYTTLKVLFDACTTETIFRFEADSKNLVMRRKNEAVVTRATLIEELVLNWRIWEGAEEGVLDLLYRGLSSLIREDHPHQSFNIKQFHSASIVDRIFCTYKERIQDGYPAYPVSIGQSVVSIITSLMGSPPDMHIIVAVCDFLLYVHPAANTYISCTQSGFYFKLWWDSAKESALRSSLTRVNTVRRPTTSTPHTKGGEDSSYSSTEVELAKKNLFVDDDVVFKDETYPPVKVLHHKQGSWMEIITPEEFSVKQTENTPSKTSDPPMTLSNPSTAMAVSAPDMEVVVNSGLSSSETGRIGDQAKDEKTENQTENNEKEAMETVSDLENSGDSFSHESQLPTPSDIEGEMHYHFDGKHNAYVSLSSYTEEEIHHDEEGLITQKPDIHFDEKSEENDFERGLIAVCIGLLKTLSDVVINMPDNMVTKVLQKVINTDILIIMAHSSSPEVRTHVLKLLSSYLFRATPEQVSEFLKKESFHLLGAQFYQYLSHTEQLEESISLILGLRFTFDSDLEVDDREMTLVQQSAVVLLLSLLENTLWDVALCHNALITTRQLFESSAVLGSLMLEAGLVEVLTNMLARISRLSGTSTDIAGIDEKQICVQDLQNLICVIACREFSASGSHHLQQFDELRYLLRQLENKETAEFGEQCKHLQSLKSLQYSVILRQLSIVENAGQEKYHRQVSLPAEFGDSHGHLYGSSFSSPPLTYQPRSLTDSLPRLSALPASFSLSVDLDNRSYSQGDSDSSTSSGLFARQQSLASSLPTEPSTQKPGKSSFFISSMFNKLSSRRSRLMVLPLSQSEVNERFKKLLNSAVDIVVHAEKKEVSKPLEKKTISSILEKSEPVSIETIYTRRLFDFLYRGFEHTLYNQDRMVQRTQKNQVMWGLRDTTRIQLSRLLVNMMSTRQVLEDRTYVLSYIVNEQKGLDILKILINTSTEYAHELAYYMWDLLDKWGDCLNSQHRSDGAKIMQILKNCNIPVVSPGKGEECKTHLTEEKQIIEFRLQKGRQLWKKKSDSDVDKALHRYDKVYSSLSSLAMEMTQRVTQLQGQERSKFVEHIKRTMTEKIQIKKSWQQIVQNLTHERGVWHDAKSYPKSWQLDPTEGPGRVRKRLKRCHLGIENRFLTPDNQYKLESEKVDPPLIYLFEDDHQTSDSAALIYQLYRNEKIQHTCKCTAVSPFNESMGELLVGENSIFFVADEAITDANYTQVLLGNKDQLSMTWPYEDIREIHKRWFQLRDVGIEIFLTNGKTCLLACHNNRERDGLYQHLHTLELPHYIVLEELTTVQQSWIDGRMTNFDYLTHLNKIAGRSFNDLMQYPIFPFILKDYFSDRLDLSSEKSYRNLSKPMSVQCKEKEQKYIDNYNILKQERDRGENADNSLLRVEPYHYGSHYSNSGTVLHFLVRLPPFTKMFLSYQDKNFDLPDRTFHSVQTAWRLASFESATDVKELIPEFFFLPEFLKNNEGFDFGKRQNGEVVSDVNLPPWSNNDPRLFVMILRQALESAYVTRNLHHWIDLVFGYKQQGDEAVKAINVFHPSTYFGMDIDSVKDPLRRHALKTMVKTYGQTPKQLFKWAHPQRSSQQDTPNIISQLFTSTTPALEVPIKQNPQLPYVPSPLTSVNGLKWGVYVGSRDLQPPEVIWQSRYDAVVANLTAFPTGEVFGVGEKCCCLTMHSKQKVSTLYNSTDVIWAAILDWKGADGILRIHQVKKETPPINLLTHSPYEKVTCCASVPDCRLLFVAGTSGTITIYNTVFNQAKESCLQIKGSRQVLHGHKGRINALVVCKAYSVVVSGSEDSTCIIWDLNRLCYVRSITCHKAPVKVVAISSTLGDIASVSRKGPGSQLMLHSINATLIAKSVSLDSSINCLSFSTAPEGQSVNILAGGMDNGVVRLWSCMDLTVLRDLQTENLMHKPVISLTFTNDSYRLYMTSSDGTITVWESPPFGRIRPNNLLLHI</sequence>
<keyword evidence="1 3" id="KW-0853">WD repeat</keyword>
<dbReference type="SUPFAM" id="SSF50978">
    <property type="entry name" value="WD40 repeat-like"/>
    <property type="match status" value="1"/>
</dbReference>
<dbReference type="InterPro" id="IPR011993">
    <property type="entry name" value="PH-like_dom_sf"/>
</dbReference>
<dbReference type="Pfam" id="PF20426">
    <property type="entry name" value="NBCH_WD40"/>
    <property type="match status" value="1"/>
</dbReference>
<proteinExistence type="predicted"/>
<dbReference type="InterPro" id="IPR001680">
    <property type="entry name" value="WD40_rpt"/>
</dbReference>
<dbReference type="InterPro" id="IPR016024">
    <property type="entry name" value="ARM-type_fold"/>
</dbReference>
<dbReference type="InterPro" id="IPR050865">
    <property type="entry name" value="BEACH_Domain"/>
</dbReference>
<feature type="compositionally biased region" description="Basic and acidic residues" evidence="5">
    <location>
        <begin position="1122"/>
        <end position="1148"/>
    </location>
</feature>
<dbReference type="Pfam" id="PF14844">
    <property type="entry name" value="PH_BEACH"/>
    <property type="match status" value="1"/>
</dbReference>
<dbReference type="SUPFAM" id="SSF81837">
    <property type="entry name" value="BEACH domain"/>
    <property type="match status" value="1"/>
</dbReference>
<dbReference type="CDD" id="cd01201">
    <property type="entry name" value="PH_BEACH"/>
    <property type="match status" value="1"/>
</dbReference>
<evidence type="ECO:0000313" key="9">
    <source>
        <dbReference type="RefSeq" id="XP_022335280.1"/>
    </source>
</evidence>
<dbReference type="SUPFAM" id="SSF48371">
    <property type="entry name" value="ARM repeat"/>
    <property type="match status" value="1"/>
</dbReference>
<dbReference type="Pfam" id="PF02138">
    <property type="entry name" value="Beach"/>
    <property type="match status" value="1"/>
</dbReference>
<organism evidence="8 9">
    <name type="scientific">Crassostrea virginica</name>
    <name type="common">Eastern oyster</name>
    <dbReference type="NCBI Taxonomy" id="6565"/>
    <lineage>
        <taxon>Eukaryota</taxon>
        <taxon>Metazoa</taxon>
        <taxon>Spiralia</taxon>
        <taxon>Lophotrochozoa</taxon>
        <taxon>Mollusca</taxon>
        <taxon>Bivalvia</taxon>
        <taxon>Autobranchia</taxon>
        <taxon>Pteriomorphia</taxon>
        <taxon>Ostreida</taxon>
        <taxon>Ostreoidea</taxon>
        <taxon>Ostreidae</taxon>
        <taxon>Crassostrea</taxon>
    </lineage>
</organism>